<organism evidence="2 3">
    <name type="scientific">Peptoclostridium litorale DSM 5388</name>
    <dbReference type="NCBI Taxonomy" id="1121324"/>
    <lineage>
        <taxon>Bacteria</taxon>
        <taxon>Bacillati</taxon>
        <taxon>Bacillota</taxon>
        <taxon>Clostridia</taxon>
        <taxon>Peptostreptococcales</taxon>
        <taxon>Peptoclostridiaceae</taxon>
        <taxon>Peptoclostridium</taxon>
    </lineage>
</organism>
<keyword evidence="1" id="KW-1133">Transmembrane helix</keyword>
<dbReference type="AlphaFoldDB" id="A0A069RCL5"/>
<proteinExistence type="predicted"/>
<feature type="transmembrane region" description="Helical" evidence="1">
    <location>
        <begin position="21"/>
        <end position="38"/>
    </location>
</feature>
<evidence type="ECO:0000313" key="3">
    <source>
        <dbReference type="Proteomes" id="UP000027946"/>
    </source>
</evidence>
<dbReference type="STRING" id="1121324.CLIT_23c02570"/>
<keyword evidence="1" id="KW-0472">Membrane</keyword>
<comment type="caution">
    <text evidence="2">The sequence shown here is derived from an EMBL/GenBank/DDBJ whole genome shotgun (WGS) entry which is preliminary data.</text>
</comment>
<accession>A0A069RCL5</accession>
<reference evidence="2 3" key="1">
    <citation type="submission" date="2014-03" db="EMBL/GenBank/DDBJ databases">
        <title>Genome sequence of Clostridium litorale W6, DSM 5388.</title>
        <authorList>
            <person name="Poehlein A."/>
            <person name="Jagirdar A."/>
            <person name="Khonsari B."/>
            <person name="Chibani C.M."/>
            <person name="Gutierrez Gutierrez D.A."/>
            <person name="Davydova E."/>
            <person name="Alghaithi H.S."/>
            <person name="Nair K.P."/>
            <person name="Dhamotharan K."/>
            <person name="Chandran L."/>
            <person name="G W."/>
            <person name="Daniel R."/>
        </authorList>
    </citation>
    <scope>NUCLEOTIDE SEQUENCE [LARGE SCALE GENOMIC DNA]</scope>
    <source>
        <strain evidence="2 3">W6</strain>
    </source>
</reference>
<sequence>MKEYIDFNRLYRRKENIGKLKKYRIFIIMMFLGVFIIASDRAACIYLEFQSDKNRQIESKYENEFYEFGEIYVSRKVYIEDFEDIKGQSRDVREYEILEEIFRKSIDFARVDKISIDSNEMAISGDCKRYGSISGFIKALEEGSELDFEVENILKASFETDEQVYSFRIKCEFEKGERGDDM</sequence>
<dbReference type="Proteomes" id="UP000027946">
    <property type="component" value="Unassembled WGS sequence"/>
</dbReference>
<protein>
    <submittedName>
        <fullName evidence="2">Uncharacterized protein</fullName>
    </submittedName>
</protein>
<name>A0A069RCL5_PEPLI</name>
<dbReference type="RefSeq" id="WP_038267723.1">
    <property type="nucleotide sequence ID" value="NZ_FSRH01000003.1"/>
</dbReference>
<keyword evidence="3" id="KW-1185">Reference proteome</keyword>
<evidence type="ECO:0000313" key="2">
    <source>
        <dbReference type="EMBL" id="KDR93985.1"/>
    </source>
</evidence>
<evidence type="ECO:0000256" key="1">
    <source>
        <dbReference type="SAM" id="Phobius"/>
    </source>
</evidence>
<keyword evidence="1" id="KW-0812">Transmembrane</keyword>
<gene>
    <name evidence="2" type="ORF">CLIT_23c02570</name>
</gene>
<dbReference type="EMBL" id="JJMM01000026">
    <property type="protein sequence ID" value="KDR93985.1"/>
    <property type="molecule type" value="Genomic_DNA"/>
</dbReference>